<protein>
    <submittedName>
        <fullName evidence="2">ABC-2 type transporter</fullName>
    </submittedName>
</protein>
<keyword evidence="1" id="KW-0472">Membrane</keyword>
<accession>G0EH70</accession>
<reference evidence="2 3" key="1">
    <citation type="journal article" date="2011" name="Stand. Genomic Sci.">
        <title>Complete genome sequence of the hyperthermophilic chemolithoautotroph Pyrolobus fumarii type strain (1A).</title>
        <authorList>
            <person name="Anderson I."/>
            <person name="Goker M."/>
            <person name="Nolan M."/>
            <person name="Lucas S."/>
            <person name="Hammon N."/>
            <person name="Deshpande S."/>
            <person name="Cheng J.F."/>
            <person name="Tapia R."/>
            <person name="Han C."/>
            <person name="Goodwin L."/>
            <person name="Pitluck S."/>
            <person name="Huntemann M."/>
            <person name="Liolios K."/>
            <person name="Ivanova N."/>
            <person name="Pagani I."/>
            <person name="Mavromatis K."/>
            <person name="Ovchinikova G."/>
            <person name="Pati A."/>
            <person name="Chen A."/>
            <person name="Palaniappan K."/>
            <person name="Land M."/>
            <person name="Hauser L."/>
            <person name="Brambilla E.M."/>
            <person name="Huber H."/>
            <person name="Yasawong M."/>
            <person name="Rohde M."/>
            <person name="Spring S."/>
            <person name="Abt B."/>
            <person name="Sikorski J."/>
            <person name="Wirth R."/>
            <person name="Detter J.C."/>
            <person name="Woyke T."/>
            <person name="Bristow J."/>
            <person name="Eisen J.A."/>
            <person name="Markowitz V."/>
            <person name="Hugenholtz P."/>
            <person name="Kyrpides N.C."/>
            <person name="Klenk H.P."/>
            <person name="Lapidus A."/>
        </authorList>
    </citation>
    <scope>NUCLEOTIDE SEQUENCE [LARGE SCALE GENOMIC DNA]</scope>
    <source>
        <strain evidence="3">DSM 11204 / 1A</strain>
    </source>
</reference>
<evidence type="ECO:0000256" key="1">
    <source>
        <dbReference type="SAM" id="Phobius"/>
    </source>
</evidence>
<feature type="transmembrane region" description="Helical" evidence="1">
    <location>
        <begin position="161"/>
        <end position="181"/>
    </location>
</feature>
<feature type="transmembrane region" description="Helical" evidence="1">
    <location>
        <begin position="131"/>
        <end position="155"/>
    </location>
</feature>
<feature type="transmembrane region" description="Helical" evidence="1">
    <location>
        <begin position="62"/>
        <end position="82"/>
    </location>
</feature>
<evidence type="ECO:0000313" key="2">
    <source>
        <dbReference type="EMBL" id="AEM39294.1"/>
    </source>
</evidence>
<keyword evidence="1" id="KW-0812">Transmembrane</keyword>
<dbReference type="KEGG" id="pfm:Pyrfu_1436"/>
<dbReference type="STRING" id="694429.Pyrfu_1436"/>
<keyword evidence="1" id="KW-1133">Transmembrane helix</keyword>
<feature type="transmembrane region" description="Helical" evidence="1">
    <location>
        <begin position="31"/>
        <end position="50"/>
    </location>
</feature>
<dbReference type="InParanoid" id="G0EH70"/>
<name>G0EH70_PYRF1</name>
<keyword evidence="3" id="KW-1185">Reference proteome</keyword>
<dbReference type="HOGENOM" id="CLU_1076127_0_0_2"/>
<proteinExistence type="predicted"/>
<dbReference type="eggNOG" id="arCOG01465">
    <property type="taxonomic scope" value="Archaea"/>
</dbReference>
<dbReference type="EMBL" id="CP002838">
    <property type="protein sequence ID" value="AEM39294.1"/>
    <property type="molecule type" value="Genomic_DNA"/>
</dbReference>
<evidence type="ECO:0000313" key="3">
    <source>
        <dbReference type="Proteomes" id="UP000001037"/>
    </source>
</evidence>
<gene>
    <name evidence="2" type="ordered locus">Pyrfu_1436</name>
</gene>
<dbReference type="AlphaFoldDB" id="G0EH70"/>
<sequence>MNMTRLWYSLRASLWLHMVRTKRLAPNMLDYSINMSLWALINVFILYAIYGPAEGRLLASSVIPWLYYTIALATTAGWLTHYTVLGLTPYELAAGHNPLLTIAGRIVTSVLPATLASLIVMAIVRPIMSPYVVLATALALLLGHAYGLLLAALGASMGVRGTILDILGYASGLFGGMIIPLRDYPHMFQALAFLIPPAPIGEIARMAPHAYQSLTVMPFEVALSSALAWIAILYMLAALASRRTLAKIRREGLRSARL</sequence>
<organism evidence="2 3">
    <name type="scientific">Pyrolobus fumarii (strain DSM 11204 / 1A)</name>
    <dbReference type="NCBI Taxonomy" id="694429"/>
    <lineage>
        <taxon>Archaea</taxon>
        <taxon>Thermoproteota</taxon>
        <taxon>Thermoprotei</taxon>
        <taxon>Desulfurococcales</taxon>
        <taxon>Pyrodictiaceae</taxon>
        <taxon>Pyrolobus</taxon>
    </lineage>
</organism>
<dbReference type="Proteomes" id="UP000001037">
    <property type="component" value="Chromosome"/>
</dbReference>
<feature type="transmembrane region" description="Helical" evidence="1">
    <location>
        <begin position="219"/>
        <end position="240"/>
    </location>
</feature>
<feature type="transmembrane region" description="Helical" evidence="1">
    <location>
        <begin position="102"/>
        <end position="124"/>
    </location>
</feature>